<organism evidence="3 4">
    <name type="scientific">Agromyces seonyuensis</name>
    <dbReference type="NCBI Taxonomy" id="2662446"/>
    <lineage>
        <taxon>Bacteria</taxon>
        <taxon>Bacillati</taxon>
        <taxon>Actinomycetota</taxon>
        <taxon>Actinomycetes</taxon>
        <taxon>Micrococcales</taxon>
        <taxon>Microbacteriaceae</taxon>
        <taxon>Agromyces</taxon>
    </lineage>
</organism>
<feature type="region of interest" description="Disordered" evidence="1">
    <location>
        <begin position="148"/>
        <end position="174"/>
    </location>
</feature>
<dbReference type="RefSeq" id="WP_160425658.1">
    <property type="nucleotide sequence ID" value="NZ_WSTA01000060.1"/>
</dbReference>
<keyword evidence="2" id="KW-0472">Membrane</keyword>
<accession>A0A6I4NYP3</accession>
<evidence type="ECO:0000256" key="1">
    <source>
        <dbReference type="SAM" id="MobiDB-lite"/>
    </source>
</evidence>
<evidence type="ECO:0000313" key="4">
    <source>
        <dbReference type="Proteomes" id="UP000438182"/>
    </source>
</evidence>
<reference evidence="3 4" key="1">
    <citation type="submission" date="2019-12" db="EMBL/GenBank/DDBJ databases">
        <authorList>
            <person name="Kim Y.S."/>
        </authorList>
    </citation>
    <scope>NUCLEOTIDE SEQUENCE [LARGE SCALE GENOMIC DNA]</scope>
    <source>
        <strain evidence="3 4">MMS17-SY077</strain>
    </source>
</reference>
<keyword evidence="2" id="KW-1133">Transmembrane helix</keyword>
<keyword evidence="2" id="KW-0812">Transmembrane</keyword>
<dbReference type="EMBL" id="WSTA01000060">
    <property type="protein sequence ID" value="MWB99426.1"/>
    <property type="molecule type" value="Genomic_DNA"/>
</dbReference>
<dbReference type="Proteomes" id="UP000438182">
    <property type="component" value="Unassembled WGS sequence"/>
</dbReference>
<feature type="transmembrane region" description="Helical" evidence="2">
    <location>
        <begin position="118"/>
        <end position="140"/>
    </location>
</feature>
<evidence type="ECO:0000313" key="3">
    <source>
        <dbReference type="EMBL" id="MWB99426.1"/>
    </source>
</evidence>
<feature type="transmembrane region" description="Helical" evidence="2">
    <location>
        <begin position="56"/>
        <end position="74"/>
    </location>
</feature>
<evidence type="ECO:0000256" key="2">
    <source>
        <dbReference type="SAM" id="Phobius"/>
    </source>
</evidence>
<proteinExistence type="predicted"/>
<comment type="caution">
    <text evidence="3">The sequence shown here is derived from an EMBL/GenBank/DDBJ whole genome shotgun (WGS) entry which is preliminary data.</text>
</comment>
<feature type="transmembrane region" description="Helical" evidence="2">
    <location>
        <begin position="86"/>
        <end position="106"/>
    </location>
</feature>
<feature type="compositionally biased region" description="Polar residues" evidence="1">
    <location>
        <begin position="149"/>
        <end position="164"/>
    </location>
</feature>
<name>A0A6I4NYP3_9MICO</name>
<sequence>MPPEPSPESSEHCDDPGVFCINIPPGATSQTFEVEMSATVTSSPWLFRAPDNLLEILVQVLPTFMVAVAAIAVFTRERSSIRPIAWFWITTIAATFLAFEEAILLYQLLLVERDRMQIWQVFSLAVVPIIGSIALLRIALHPGAPAANATDTSGAPSSETSRPTTAAPGEPSPIAVRHLGRSRLRVARARVRVATRRTR</sequence>
<gene>
    <name evidence="3" type="ORF">GB864_12820</name>
</gene>
<protein>
    <submittedName>
        <fullName evidence="3">Uncharacterized protein</fullName>
    </submittedName>
</protein>
<keyword evidence="4" id="KW-1185">Reference proteome</keyword>
<dbReference type="AlphaFoldDB" id="A0A6I4NYP3"/>